<dbReference type="GO" id="GO:0051537">
    <property type="term" value="F:2 iron, 2 sulfur cluster binding"/>
    <property type="evidence" value="ECO:0007669"/>
    <property type="project" value="UniProtKB-KW"/>
</dbReference>
<keyword evidence="2" id="KW-0411">Iron-sulfur</keyword>
<name>A0A7S4JWQ5_9STRA</name>
<dbReference type="InterPro" id="IPR036010">
    <property type="entry name" value="2Fe-2S_ferredoxin-like_sf"/>
</dbReference>
<feature type="signal peptide" evidence="3">
    <location>
        <begin position="1"/>
        <end position="19"/>
    </location>
</feature>
<dbReference type="PROSITE" id="PS00197">
    <property type="entry name" value="2FE2S_FER_1"/>
    <property type="match status" value="1"/>
</dbReference>
<keyword evidence="1" id="KW-0479">Metal-binding</keyword>
<sequence length="137" mass="14499">MRFFLSAILASLLITRAQAFGIPPAQRAQTNKPSTTELSIFGNALKGAFSNDDSLGKQQNAGLKGGPDYTEVTINGKQVKAVVGQKVSQVAASARVKISYSCKKGDCGTCEINMNGRVVKACQGVIPKGKCNIQTYN</sequence>
<feature type="chain" id="PRO_5031447711" description="2Fe-2S ferredoxin-type domain-containing protein" evidence="3">
    <location>
        <begin position="20"/>
        <end position="137"/>
    </location>
</feature>
<keyword evidence="1" id="KW-0001">2Fe-2S</keyword>
<evidence type="ECO:0000259" key="4">
    <source>
        <dbReference type="PROSITE" id="PS51085"/>
    </source>
</evidence>
<evidence type="ECO:0000256" key="1">
    <source>
        <dbReference type="ARBA" id="ARBA00022714"/>
    </source>
</evidence>
<evidence type="ECO:0000256" key="2">
    <source>
        <dbReference type="ARBA" id="ARBA00023014"/>
    </source>
</evidence>
<dbReference type="EMBL" id="HBKQ01051191">
    <property type="protein sequence ID" value="CAE2276766.1"/>
    <property type="molecule type" value="Transcribed_RNA"/>
</dbReference>
<dbReference type="InterPro" id="IPR012675">
    <property type="entry name" value="Beta-grasp_dom_sf"/>
</dbReference>
<dbReference type="AlphaFoldDB" id="A0A7S4JWQ5"/>
<accession>A0A7S4JWQ5</accession>
<evidence type="ECO:0000256" key="3">
    <source>
        <dbReference type="SAM" id="SignalP"/>
    </source>
</evidence>
<dbReference type="Gene3D" id="3.10.20.30">
    <property type="match status" value="1"/>
</dbReference>
<dbReference type="Pfam" id="PF00111">
    <property type="entry name" value="Fer2"/>
    <property type="match status" value="1"/>
</dbReference>
<dbReference type="InterPro" id="IPR001041">
    <property type="entry name" value="2Fe-2S_ferredoxin-type"/>
</dbReference>
<dbReference type="InterPro" id="IPR006058">
    <property type="entry name" value="2Fe2S_fd_BS"/>
</dbReference>
<proteinExistence type="predicted"/>
<dbReference type="CDD" id="cd00207">
    <property type="entry name" value="fer2"/>
    <property type="match status" value="1"/>
</dbReference>
<dbReference type="PROSITE" id="PS51085">
    <property type="entry name" value="2FE2S_FER_2"/>
    <property type="match status" value="1"/>
</dbReference>
<evidence type="ECO:0000313" key="5">
    <source>
        <dbReference type="EMBL" id="CAE2276766.1"/>
    </source>
</evidence>
<protein>
    <recommendedName>
        <fullName evidence="4">2Fe-2S ferredoxin-type domain-containing protein</fullName>
    </recommendedName>
</protein>
<gene>
    <name evidence="5" type="ORF">OAUR00152_LOCUS35298</name>
</gene>
<dbReference type="SUPFAM" id="SSF54292">
    <property type="entry name" value="2Fe-2S ferredoxin-like"/>
    <property type="match status" value="1"/>
</dbReference>
<keyword evidence="1" id="KW-0408">Iron</keyword>
<feature type="domain" description="2Fe-2S ferredoxin-type" evidence="4">
    <location>
        <begin position="70"/>
        <end position="137"/>
    </location>
</feature>
<keyword evidence="3" id="KW-0732">Signal</keyword>
<organism evidence="5">
    <name type="scientific">Odontella aurita</name>
    <dbReference type="NCBI Taxonomy" id="265563"/>
    <lineage>
        <taxon>Eukaryota</taxon>
        <taxon>Sar</taxon>
        <taxon>Stramenopiles</taxon>
        <taxon>Ochrophyta</taxon>
        <taxon>Bacillariophyta</taxon>
        <taxon>Mediophyceae</taxon>
        <taxon>Biddulphiophycidae</taxon>
        <taxon>Eupodiscales</taxon>
        <taxon>Odontellaceae</taxon>
        <taxon>Odontella</taxon>
    </lineage>
</organism>
<reference evidence="5" key="1">
    <citation type="submission" date="2021-01" db="EMBL/GenBank/DDBJ databases">
        <authorList>
            <person name="Corre E."/>
            <person name="Pelletier E."/>
            <person name="Niang G."/>
            <person name="Scheremetjew M."/>
            <person name="Finn R."/>
            <person name="Kale V."/>
            <person name="Holt S."/>
            <person name="Cochrane G."/>
            <person name="Meng A."/>
            <person name="Brown T."/>
            <person name="Cohen L."/>
        </authorList>
    </citation>
    <scope>NUCLEOTIDE SEQUENCE</scope>
    <source>
        <strain evidence="5">Isolate 1302-5</strain>
    </source>
</reference>